<keyword evidence="10" id="KW-0378">Hydrolase</keyword>
<dbReference type="CDD" id="cd03225">
    <property type="entry name" value="ABC_cobalt_CbiO_domain1"/>
    <property type="match status" value="1"/>
</dbReference>
<keyword evidence="5" id="KW-0547">Nucleotide-binding</keyword>
<dbReference type="InterPro" id="IPR015856">
    <property type="entry name" value="ABC_transpr_CbiO/EcfA_su"/>
</dbReference>
<sequence>MIQLENVTFHYPGRGEEPPVSVLSGVDWCVRQGEYVAVMGPNGSGKSTMAKLFNALLLPDEGTVRVCGMDTRDEKLWGVIRQRVGMVFQNPDNQIVGTTVRDDVAFGLENLGLPREEMRRRIADVLPRVGLSGMEEQSPHHLSGGQKQRLAIAGVIAMRPDVIVFDEATSMLDPEGRQEVLDTIRSLHEEGTTVIHITHSAGEALCADRIAVMAAGSVRMDGPPREIFRQGDRLREWSLEMPLFAEVADRLRREGVPLSRNISSEEALVRELWALL</sequence>
<protein>
    <submittedName>
        <fullName evidence="10">Energy-coupling factor transport system ATP-binding protein</fullName>
        <ecNumber evidence="10">3.6.3.-</ecNumber>
    </submittedName>
</protein>
<evidence type="ECO:0000256" key="7">
    <source>
        <dbReference type="ARBA" id="ARBA00022967"/>
    </source>
</evidence>
<name>A0ABU1IQV8_9BACL</name>
<evidence type="ECO:0000259" key="9">
    <source>
        <dbReference type="PROSITE" id="PS50893"/>
    </source>
</evidence>
<accession>A0ABU1IQV8</accession>
<comment type="caution">
    <text evidence="10">The sequence shown here is derived from an EMBL/GenBank/DDBJ whole genome shotgun (WGS) entry which is preliminary data.</text>
</comment>
<evidence type="ECO:0000256" key="1">
    <source>
        <dbReference type="ARBA" id="ARBA00004202"/>
    </source>
</evidence>
<evidence type="ECO:0000256" key="8">
    <source>
        <dbReference type="ARBA" id="ARBA00023136"/>
    </source>
</evidence>
<dbReference type="GO" id="GO:0005524">
    <property type="term" value="F:ATP binding"/>
    <property type="evidence" value="ECO:0007669"/>
    <property type="project" value="UniProtKB-KW"/>
</dbReference>
<dbReference type="PROSITE" id="PS50893">
    <property type="entry name" value="ABC_TRANSPORTER_2"/>
    <property type="match status" value="1"/>
</dbReference>
<dbReference type="GO" id="GO:0016787">
    <property type="term" value="F:hydrolase activity"/>
    <property type="evidence" value="ECO:0007669"/>
    <property type="project" value="UniProtKB-KW"/>
</dbReference>
<evidence type="ECO:0000256" key="3">
    <source>
        <dbReference type="ARBA" id="ARBA00022448"/>
    </source>
</evidence>
<dbReference type="InterPro" id="IPR030947">
    <property type="entry name" value="EcfA_1"/>
</dbReference>
<dbReference type="InterPro" id="IPR027417">
    <property type="entry name" value="P-loop_NTPase"/>
</dbReference>
<keyword evidence="6 10" id="KW-0067">ATP-binding</keyword>
<reference evidence="10 11" key="1">
    <citation type="submission" date="2023-07" db="EMBL/GenBank/DDBJ databases">
        <title>Genomic Encyclopedia of Type Strains, Phase IV (KMG-IV): sequencing the most valuable type-strain genomes for metagenomic binning, comparative biology and taxonomic classification.</title>
        <authorList>
            <person name="Goeker M."/>
        </authorList>
    </citation>
    <scope>NUCLEOTIDE SEQUENCE [LARGE SCALE GENOMIC DNA]</scope>
    <source>
        <strain evidence="10 11">DSM 45903</strain>
    </source>
</reference>
<dbReference type="PANTHER" id="PTHR43553:SF24">
    <property type="entry name" value="ENERGY-COUPLING FACTOR TRANSPORTER ATP-BINDING PROTEIN ECFA1"/>
    <property type="match status" value="1"/>
</dbReference>
<dbReference type="PANTHER" id="PTHR43553">
    <property type="entry name" value="HEAVY METAL TRANSPORTER"/>
    <property type="match status" value="1"/>
</dbReference>
<dbReference type="SMART" id="SM00382">
    <property type="entry name" value="AAA"/>
    <property type="match status" value="1"/>
</dbReference>
<dbReference type="InterPro" id="IPR050095">
    <property type="entry name" value="ECF_ABC_transporter_ATP-bd"/>
</dbReference>
<comment type="subcellular location">
    <subcellularLocation>
        <location evidence="1">Cell membrane</location>
        <topology evidence="1">Peripheral membrane protein</topology>
    </subcellularLocation>
</comment>
<dbReference type="Proteomes" id="UP001185012">
    <property type="component" value="Unassembled WGS sequence"/>
</dbReference>
<comment type="similarity">
    <text evidence="2">Belongs to the ABC transporter superfamily.</text>
</comment>
<dbReference type="EC" id="3.6.3.-" evidence="10"/>
<dbReference type="InterPro" id="IPR017871">
    <property type="entry name" value="ABC_transporter-like_CS"/>
</dbReference>
<dbReference type="Pfam" id="PF00005">
    <property type="entry name" value="ABC_tran"/>
    <property type="match status" value="1"/>
</dbReference>
<dbReference type="RefSeq" id="WP_309867508.1">
    <property type="nucleotide sequence ID" value="NZ_JAVDQG010000007.1"/>
</dbReference>
<feature type="domain" description="ABC transporter" evidence="9">
    <location>
        <begin position="2"/>
        <end position="240"/>
    </location>
</feature>
<dbReference type="SUPFAM" id="SSF52540">
    <property type="entry name" value="P-loop containing nucleoside triphosphate hydrolases"/>
    <property type="match status" value="1"/>
</dbReference>
<evidence type="ECO:0000256" key="2">
    <source>
        <dbReference type="ARBA" id="ARBA00005417"/>
    </source>
</evidence>
<dbReference type="NCBIfam" id="TIGR04520">
    <property type="entry name" value="ECF_ATPase_1"/>
    <property type="match status" value="1"/>
</dbReference>
<dbReference type="PROSITE" id="PS00211">
    <property type="entry name" value="ABC_TRANSPORTER_1"/>
    <property type="match status" value="1"/>
</dbReference>
<evidence type="ECO:0000256" key="5">
    <source>
        <dbReference type="ARBA" id="ARBA00022741"/>
    </source>
</evidence>
<keyword evidence="4" id="KW-1003">Cell membrane</keyword>
<keyword evidence="11" id="KW-1185">Reference proteome</keyword>
<dbReference type="Gene3D" id="3.40.50.300">
    <property type="entry name" value="P-loop containing nucleotide triphosphate hydrolases"/>
    <property type="match status" value="1"/>
</dbReference>
<keyword evidence="7" id="KW-1278">Translocase</keyword>
<proteinExistence type="inferred from homology"/>
<keyword evidence="8" id="KW-0472">Membrane</keyword>
<organism evidence="10 11">
    <name type="scientific">Desmospora profundinema</name>
    <dbReference type="NCBI Taxonomy" id="1571184"/>
    <lineage>
        <taxon>Bacteria</taxon>
        <taxon>Bacillati</taxon>
        <taxon>Bacillota</taxon>
        <taxon>Bacilli</taxon>
        <taxon>Bacillales</taxon>
        <taxon>Thermoactinomycetaceae</taxon>
        <taxon>Desmospora</taxon>
    </lineage>
</organism>
<dbReference type="InterPro" id="IPR003439">
    <property type="entry name" value="ABC_transporter-like_ATP-bd"/>
</dbReference>
<keyword evidence="3" id="KW-0813">Transport</keyword>
<dbReference type="EMBL" id="JAVDQG010000007">
    <property type="protein sequence ID" value="MDR6226927.1"/>
    <property type="molecule type" value="Genomic_DNA"/>
</dbReference>
<dbReference type="InterPro" id="IPR003593">
    <property type="entry name" value="AAA+_ATPase"/>
</dbReference>
<evidence type="ECO:0000256" key="6">
    <source>
        <dbReference type="ARBA" id="ARBA00022840"/>
    </source>
</evidence>
<evidence type="ECO:0000313" key="11">
    <source>
        <dbReference type="Proteomes" id="UP001185012"/>
    </source>
</evidence>
<evidence type="ECO:0000313" key="10">
    <source>
        <dbReference type="EMBL" id="MDR6226927.1"/>
    </source>
</evidence>
<evidence type="ECO:0000256" key="4">
    <source>
        <dbReference type="ARBA" id="ARBA00022475"/>
    </source>
</evidence>
<gene>
    <name evidence="10" type="ORF">JOE21_002939</name>
</gene>